<comment type="subcellular location">
    <subcellularLocation>
        <location evidence="1 9 10">Nucleus</location>
    </subcellularLocation>
</comment>
<keyword evidence="4 8" id="KW-0863">Zinc-finger</keyword>
<evidence type="ECO:0000256" key="7">
    <source>
        <dbReference type="ARBA" id="ARBA00023242"/>
    </source>
</evidence>
<dbReference type="SUPFAM" id="SSF57667">
    <property type="entry name" value="beta-beta-alpha zinc fingers"/>
    <property type="match status" value="5"/>
</dbReference>
<keyword evidence="15" id="KW-1185">Reference proteome</keyword>
<keyword evidence="7 9" id="KW-0539">Nucleus</keyword>
<name>A0ABQ9EQS0_TEGGR</name>
<proteinExistence type="predicted"/>
<feature type="compositionally biased region" description="Basic residues" evidence="11">
    <location>
        <begin position="7"/>
        <end position="17"/>
    </location>
</feature>
<evidence type="ECO:0000313" key="15">
    <source>
        <dbReference type="Proteomes" id="UP001217089"/>
    </source>
</evidence>
<evidence type="ECO:0000256" key="5">
    <source>
        <dbReference type="ARBA" id="ARBA00022833"/>
    </source>
</evidence>
<gene>
    <name evidence="14" type="ORF">KUTeg_015648</name>
</gene>
<dbReference type="InterPro" id="IPR013087">
    <property type="entry name" value="Znf_C2H2_type"/>
</dbReference>
<feature type="region of interest" description="Disordered" evidence="11">
    <location>
        <begin position="548"/>
        <end position="577"/>
    </location>
</feature>
<dbReference type="InterPro" id="IPR001356">
    <property type="entry name" value="HD"/>
</dbReference>
<feature type="domain" description="C2H2-type" evidence="13">
    <location>
        <begin position="1008"/>
        <end position="1035"/>
    </location>
</feature>
<keyword evidence="2" id="KW-0479">Metal-binding</keyword>
<dbReference type="SMART" id="SM00389">
    <property type="entry name" value="HOX"/>
    <property type="match status" value="1"/>
</dbReference>
<feature type="compositionally biased region" description="Polar residues" evidence="11">
    <location>
        <begin position="812"/>
        <end position="860"/>
    </location>
</feature>
<feature type="compositionally biased region" description="Acidic residues" evidence="11">
    <location>
        <begin position="153"/>
        <end position="164"/>
    </location>
</feature>
<dbReference type="EMBL" id="JARBDR010000793">
    <property type="protein sequence ID" value="KAJ8307564.1"/>
    <property type="molecule type" value="Genomic_DNA"/>
</dbReference>
<dbReference type="SUPFAM" id="SSF46689">
    <property type="entry name" value="Homeodomain-like"/>
    <property type="match status" value="1"/>
</dbReference>
<organism evidence="14 15">
    <name type="scientific">Tegillarca granosa</name>
    <name type="common">Malaysian cockle</name>
    <name type="synonym">Anadara granosa</name>
    <dbReference type="NCBI Taxonomy" id="220873"/>
    <lineage>
        <taxon>Eukaryota</taxon>
        <taxon>Metazoa</taxon>
        <taxon>Spiralia</taxon>
        <taxon>Lophotrochozoa</taxon>
        <taxon>Mollusca</taxon>
        <taxon>Bivalvia</taxon>
        <taxon>Autobranchia</taxon>
        <taxon>Pteriomorphia</taxon>
        <taxon>Arcoida</taxon>
        <taxon>Arcoidea</taxon>
        <taxon>Arcidae</taxon>
        <taxon>Tegillarca</taxon>
    </lineage>
</organism>
<feature type="domain" description="C2H2-type" evidence="13">
    <location>
        <begin position="980"/>
        <end position="1007"/>
    </location>
</feature>
<feature type="region of interest" description="Disordered" evidence="11">
    <location>
        <begin position="806"/>
        <end position="885"/>
    </location>
</feature>
<evidence type="ECO:0000256" key="9">
    <source>
        <dbReference type="PROSITE-ProRule" id="PRU00108"/>
    </source>
</evidence>
<dbReference type="CDD" id="cd00086">
    <property type="entry name" value="homeodomain"/>
    <property type="match status" value="1"/>
</dbReference>
<dbReference type="InterPro" id="IPR051574">
    <property type="entry name" value="ZnF_E-box_Homeobox"/>
</dbReference>
<feature type="region of interest" description="Disordered" evidence="11">
    <location>
        <begin position="1"/>
        <end position="179"/>
    </location>
</feature>
<evidence type="ECO:0000256" key="11">
    <source>
        <dbReference type="SAM" id="MobiDB-lite"/>
    </source>
</evidence>
<dbReference type="Gene3D" id="1.10.10.60">
    <property type="entry name" value="Homeodomain-like"/>
    <property type="match status" value="1"/>
</dbReference>
<feature type="region of interest" description="Disordered" evidence="11">
    <location>
        <begin position="336"/>
        <end position="366"/>
    </location>
</feature>
<dbReference type="PROSITE" id="PS00028">
    <property type="entry name" value="ZINC_FINGER_C2H2_1"/>
    <property type="match status" value="5"/>
</dbReference>
<evidence type="ECO:0000259" key="12">
    <source>
        <dbReference type="PROSITE" id="PS50071"/>
    </source>
</evidence>
<evidence type="ECO:0000259" key="13">
    <source>
        <dbReference type="PROSITE" id="PS50157"/>
    </source>
</evidence>
<sequence length="1076" mass="120781">MAEIARYGRRKQRNPKRKNVEDEVNDKTNKDSKPEPANEKIVNGIHDNSNHSDDDADAESNHDNETAETTNNDEQLHDNSVKNDDDTQNHSPDVNKSDLGETAPKNGKGDTPADVSEIPPAAPPCMKDTTEDEKIQEYLNRSDTAVIFPESVSDNDDEEEEDGDNCNQNGNPENDSSCNTDEEIPLKCVHCDQTYLRASLLREHMKVSHPDKQIKYLCPKCDETFLMKSHLDKHLALHSPTCQSCKVCNKTFANVYRLQRHMISHDESTDLRKFKCPECGKAFKFKHHLKEHIRIHSGEKPFQCPNCGKRFSHSGSYSSHMTSKKCWVMNQNKGRQFDREGSSEPNVGFSPARAPVSGMDSSLHSPSPGTFPHPFVHFDPRKTGIPPYYSPPTGTYTYIPVGALPVSQSTPLKTIMPTTVSAHTQMECILPPTYTPSSHSNHIQKQISPDVNSNTKLISVQNNQKVQEPAIKMEEGVATNKVSNCETPVKPMETSAIKTEPTENKDSNSCQSLQCRYCGSSFSSAVEQHQHERYICKLNKEVVHQIHGNDSARDSPCSTISERSHQGTPSGSVSAGTDEEQLEEMYKDENNSADKKTFRMRSLISDEQLQVLKAHYQVNPRPRKYELIRIGNEIGFPKRVVQVWFQNMRARDRRRGKNVPYFPSMARFKRQENQNSIWKDQKASPNFIAVVPTPFAHGGKVNGNITSSIKPTVSEEQPLDLSVRSKPPSAHSGSRPASITPPAGQTKDQVLNLSKKSEDGKTDGSLQNSAIYKYMQQEGLFSRHFMVNPLVAAPLPQSTLIRPMSAGPLVSKQESPVTTTLSDTKPSEQEMSSTSPITESKNGKTTPLNTVDENVDTNNRLVIDENNDDSSESDSDEENSMSSNTSHYNTLLAERAMADATQNLATLAEVSLAARAAVMSDSMGKSKRLRKKSWRQVQAYMESEEINLDLDESLLDDDHPFKKKRKSWKNHRLDTEEGLYACDQCKKMFSKQSSLARHKYEHSGARPFTCQVCGKAFKHKHHLTEHCRLHSGEKPFQCKKCGKRFSHSGSYSQHMNHRYKYCKPSRGEIDTDASSP</sequence>
<dbReference type="InterPro" id="IPR036236">
    <property type="entry name" value="Znf_C2H2_sf"/>
</dbReference>
<evidence type="ECO:0000313" key="14">
    <source>
        <dbReference type="EMBL" id="KAJ8307564.1"/>
    </source>
</evidence>
<evidence type="ECO:0000256" key="8">
    <source>
        <dbReference type="PROSITE-ProRule" id="PRU00042"/>
    </source>
</evidence>
<dbReference type="Pfam" id="PF13894">
    <property type="entry name" value="zf-C2H2_4"/>
    <property type="match status" value="1"/>
</dbReference>
<keyword evidence="3" id="KW-0677">Repeat</keyword>
<evidence type="ECO:0000256" key="1">
    <source>
        <dbReference type="ARBA" id="ARBA00004123"/>
    </source>
</evidence>
<evidence type="ECO:0000256" key="4">
    <source>
        <dbReference type="ARBA" id="ARBA00022771"/>
    </source>
</evidence>
<dbReference type="Gene3D" id="3.30.160.60">
    <property type="entry name" value="Classic Zinc Finger"/>
    <property type="match status" value="7"/>
</dbReference>
<feature type="compositionally biased region" description="Basic and acidic residues" evidence="11">
    <location>
        <begin position="48"/>
        <end position="65"/>
    </location>
</feature>
<dbReference type="SMART" id="SM00355">
    <property type="entry name" value="ZnF_C2H2"/>
    <property type="match status" value="9"/>
</dbReference>
<feature type="compositionally biased region" description="Acidic residues" evidence="11">
    <location>
        <begin position="865"/>
        <end position="879"/>
    </location>
</feature>
<keyword evidence="9 10" id="KW-0371">Homeobox</keyword>
<evidence type="ECO:0000256" key="6">
    <source>
        <dbReference type="ARBA" id="ARBA00023125"/>
    </source>
</evidence>
<comment type="caution">
    <text evidence="14">The sequence shown here is derived from an EMBL/GenBank/DDBJ whole genome shotgun (WGS) entry which is preliminary data.</text>
</comment>
<feature type="DNA-binding region" description="Homeobox" evidence="9">
    <location>
        <begin position="597"/>
        <end position="656"/>
    </location>
</feature>
<dbReference type="InterPro" id="IPR009057">
    <property type="entry name" value="Homeodomain-like_sf"/>
</dbReference>
<feature type="compositionally biased region" description="Polar residues" evidence="11">
    <location>
        <begin position="703"/>
        <end position="715"/>
    </location>
</feature>
<feature type="compositionally biased region" description="Basic and acidic residues" evidence="11">
    <location>
        <begin position="74"/>
        <end position="99"/>
    </location>
</feature>
<dbReference type="Proteomes" id="UP001217089">
    <property type="component" value="Unassembled WGS sequence"/>
</dbReference>
<accession>A0ABQ9EQS0</accession>
<dbReference type="Pfam" id="PF00046">
    <property type="entry name" value="Homeodomain"/>
    <property type="match status" value="1"/>
</dbReference>
<feature type="domain" description="C2H2-type" evidence="13">
    <location>
        <begin position="216"/>
        <end position="239"/>
    </location>
</feature>
<protein>
    <submittedName>
        <fullName evidence="14">Uncharacterized protein</fullName>
    </submittedName>
</protein>
<evidence type="ECO:0000256" key="2">
    <source>
        <dbReference type="ARBA" id="ARBA00022723"/>
    </source>
</evidence>
<feature type="compositionally biased region" description="Basic and acidic residues" evidence="11">
    <location>
        <begin position="18"/>
        <end position="38"/>
    </location>
</feature>
<dbReference type="Pfam" id="PF00096">
    <property type="entry name" value="zf-C2H2"/>
    <property type="match status" value="4"/>
</dbReference>
<dbReference type="PANTHER" id="PTHR24391:SF27">
    <property type="entry name" value="ZINC FINGER PROTEIN 1"/>
    <property type="match status" value="1"/>
</dbReference>
<dbReference type="PROSITE" id="PS50157">
    <property type="entry name" value="ZINC_FINGER_C2H2_2"/>
    <property type="match status" value="8"/>
</dbReference>
<feature type="domain" description="C2H2-type" evidence="13">
    <location>
        <begin position="243"/>
        <end position="270"/>
    </location>
</feature>
<evidence type="ECO:0000256" key="10">
    <source>
        <dbReference type="RuleBase" id="RU000682"/>
    </source>
</evidence>
<feature type="compositionally biased region" description="Polar residues" evidence="11">
    <location>
        <begin position="556"/>
        <end position="575"/>
    </location>
</feature>
<keyword evidence="5" id="KW-0862">Zinc</keyword>
<feature type="domain" description="C2H2-type" evidence="13">
    <location>
        <begin position="274"/>
        <end position="301"/>
    </location>
</feature>
<feature type="domain" description="C2H2-type" evidence="13">
    <location>
        <begin position="302"/>
        <end position="321"/>
    </location>
</feature>
<evidence type="ECO:0000256" key="3">
    <source>
        <dbReference type="ARBA" id="ARBA00022737"/>
    </source>
</evidence>
<feature type="domain" description="Homeobox" evidence="12">
    <location>
        <begin position="595"/>
        <end position="655"/>
    </location>
</feature>
<feature type="domain" description="C2H2-type" evidence="13">
    <location>
        <begin position="1036"/>
        <end position="1064"/>
    </location>
</feature>
<keyword evidence="6 9" id="KW-0238">DNA-binding</keyword>
<dbReference type="PROSITE" id="PS50071">
    <property type="entry name" value="HOMEOBOX_2"/>
    <property type="match status" value="1"/>
</dbReference>
<dbReference type="PANTHER" id="PTHR24391">
    <property type="entry name" value="HISTONE H4 TRANSCRIPTION FACTOR-RELATED"/>
    <property type="match status" value="1"/>
</dbReference>
<reference evidence="14 15" key="1">
    <citation type="submission" date="2022-12" db="EMBL/GenBank/DDBJ databases">
        <title>Chromosome-level genome of Tegillarca granosa.</title>
        <authorList>
            <person name="Kim J."/>
        </authorList>
    </citation>
    <scope>NUCLEOTIDE SEQUENCE [LARGE SCALE GENOMIC DNA]</scope>
    <source>
        <strain evidence="14">Teg-2019</strain>
        <tissue evidence="14">Adductor muscle</tissue>
    </source>
</reference>
<feature type="region of interest" description="Disordered" evidence="11">
    <location>
        <begin position="702"/>
        <end position="746"/>
    </location>
</feature>
<feature type="domain" description="C2H2-type" evidence="13">
    <location>
        <begin position="186"/>
        <end position="214"/>
    </location>
</feature>